<evidence type="ECO:0008006" key="4">
    <source>
        <dbReference type="Google" id="ProtNLM"/>
    </source>
</evidence>
<sequence length="492" mass="54464">MSSDDDILYPLPAVTTARAPRPIPGFSVESGQELQKWLKVDAETWHVYFDDRGFHNHLAHHLYAAYGLGASPSVIRDAYQLQAKTQRKAFASPVEITEANWKEHLGDDKYYKGYLEFFYGVVASLGISGALEKYIFSAEANWGTSGEKPGPQMLSRFVSGLLHPLIHAGQGCEFGILGTVAQGLGWTAISSNSPAVLLPKEFFAHSASGTLSSLFSTLTLQSATSTKESNLHSFSILTRMLNDPALDPTPEFKVVMDGIQIDTIDPFLQSPKGEIILKYASLWQIDTSVAGELDKKLEELAWLMVLIYGVGGWRKGRDFKADFQTMHFVTSSLFLPSIMDRVQPSSQSALLRAYFAMTLAYWVNRGRPALDIKGFWDATNSTNYYIPGPQPSQATATLGVDSVVPNPWLPLLQSTVIHPDEHLLKFQRAVVHYATVYGNRKAGHFTGTELAGAELLDGSLFLRVAWLTANRLGWMREGQKAGDWDLIGFYED</sequence>
<keyword evidence="3" id="KW-1185">Reference proteome</keyword>
<dbReference type="AlphaFoldDB" id="A0A164YLZ2"/>
<dbReference type="STRING" id="1314777.A0A164YLZ2"/>
<name>A0A164YLZ2_9AGAM</name>
<evidence type="ECO:0000313" key="3">
    <source>
        <dbReference type="Proteomes" id="UP000076722"/>
    </source>
</evidence>
<dbReference type="InterPro" id="IPR025337">
    <property type="entry name" value="Questin_oxidase-like"/>
</dbReference>
<dbReference type="PANTHER" id="PTHR35870">
    <property type="entry name" value="PROTEIN, PUTATIVE (AFU_ORTHOLOGUE AFUA_5G03330)-RELATED"/>
    <property type="match status" value="1"/>
</dbReference>
<gene>
    <name evidence="2" type="ORF">SISNIDRAFT_472902</name>
</gene>
<proteinExistence type="predicted"/>
<keyword evidence="1" id="KW-0560">Oxidoreductase</keyword>
<dbReference type="EMBL" id="KV419397">
    <property type="protein sequence ID" value="KZS97043.1"/>
    <property type="molecule type" value="Genomic_DNA"/>
</dbReference>
<dbReference type="GO" id="GO:0016491">
    <property type="term" value="F:oxidoreductase activity"/>
    <property type="evidence" value="ECO:0007669"/>
    <property type="project" value="UniProtKB-KW"/>
</dbReference>
<dbReference type="OrthoDB" id="10004862at2759"/>
<evidence type="ECO:0000313" key="2">
    <source>
        <dbReference type="EMBL" id="KZS97043.1"/>
    </source>
</evidence>
<evidence type="ECO:0000256" key="1">
    <source>
        <dbReference type="ARBA" id="ARBA00023002"/>
    </source>
</evidence>
<dbReference type="Pfam" id="PF14027">
    <property type="entry name" value="Questin_oxidase"/>
    <property type="match status" value="1"/>
</dbReference>
<reference evidence="2 3" key="1">
    <citation type="journal article" date="2016" name="Mol. Biol. Evol.">
        <title>Comparative Genomics of Early-Diverging Mushroom-Forming Fungi Provides Insights into the Origins of Lignocellulose Decay Capabilities.</title>
        <authorList>
            <person name="Nagy L.G."/>
            <person name="Riley R."/>
            <person name="Tritt A."/>
            <person name="Adam C."/>
            <person name="Daum C."/>
            <person name="Floudas D."/>
            <person name="Sun H."/>
            <person name="Yadav J.S."/>
            <person name="Pangilinan J."/>
            <person name="Larsson K.H."/>
            <person name="Matsuura K."/>
            <person name="Barry K."/>
            <person name="Labutti K."/>
            <person name="Kuo R."/>
            <person name="Ohm R.A."/>
            <person name="Bhattacharya S.S."/>
            <person name="Shirouzu T."/>
            <person name="Yoshinaga Y."/>
            <person name="Martin F.M."/>
            <person name="Grigoriev I.V."/>
            <person name="Hibbett D.S."/>
        </authorList>
    </citation>
    <scope>NUCLEOTIDE SEQUENCE [LARGE SCALE GENOMIC DNA]</scope>
    <source>
        <strain evidence="2 3">HHB9708</strain>
    </source>
</reference>
<dbReference type="PANTHER" id="PTHR35870:SF1">
    <property type="entry name" value="PROTEIN, PUTATIVE (AFU_ORTHOLOGUE AFUA_5G03330)-RELATED"/>
    <property type="match status" value="1"/>
</dbReference>
<protein>
    <recommendedName>
        <fullName evidence="4">DUF4243 domain-containing protein</fullName>
    </recommendedName>
</protein>
<organism evidence="2 3">
    <name type="scientific">Sistotremastrum niveocremeum HHB9708</name>
    <dbReference type="NCBI Taxonomy" id="1314777"/>
    <lineage>
        <taxon>Eukaryota</taxon>
        <taxon>Fungi</taxon>
        <taxon>Dikarya</taxon>
        <taxon>Basidiomycota</taxon>
        <taxon>Agaricomycotina</taxon>
        <taxon>Agaricomycetes</taxon>
        <taxon>Sistotremastrales</taxon>
        <taxon>Sistotremastraceae</taxon>
        <taxon>Sertulicium</taxon>
        <taxon>Sertulicium niveocremeum</taxon>
    </lineage>
</organism>
<accession>A0A164YLZ2</accession>
<dbReference type="Proteomes" id="UP000076722">
    <property type="component" value="Unassembled WGS sequence"/>
</dbReference>